<reference evidence="1 2" key="1">
    <citation type="submission" date="2019-06" db="EMBL/GenBank/DDBJ databases">
        <title>Genome Sequence of the Brown Rot Fungal Pathogen Monilinia laxa.</title>
        <authorList>
            <person name="De Miccolis Angelini R.M."/>
            <person name="Landi L."/>
            <person name="Abate D."/>
            <person name="Pollastro S."/>
            <person name="Romanazzi G."/>
            <person name="Faretra F."/>
        </authorList>
    </citation>
    <scope>NUCLEOTIDE SEQUENCE [LARGE SCALE GENOMIC DNA]</scope>
    <source>
        <strain evidence="1 2">Mlax316</strain>
    </source>
</reference>
<dbReference type="AlphaFoldDB" id="A0A5N6JPW4"/>
<comment type="caution">
    <text evidence="1">The sequence shown here is derived from an EMBL/GenBank/DDBJ whole genome shotgun (WGS) entry which is preliminary data.</text>
</comment>
<organism evidence="1 2">
    <name type="scientific">Monilinia laxa</name>
    <name type="common">Brown rot fungus</name>
    <name type="synonym">Sclerotinia laxa</name>
    <dbReference type="NCBI Taxonomy" id="61186"/>
    <lineage>
        <taxon>Eukaryota</taxon>
        <taxon>Fungi</taxon>
        <taxon>Dikarya</taxon>
        <taxon>Ascomycota</taxon>
        <taxon>Pezizomycotina</taxon>
        <taxon>Leotiomycetes</taxon>
        <taxon>Helotiales</taxon>
        <taxon>Sclerotiniaceae</taxon>
        <taxon>Monilinia</taxon>
    </lineage>
</organism>
<dbReference type="Proteomes" id="UP000326757">
    <property type="component" value="Unassembled WGS sequence"/>
</dbReference>
<sequence length="105" mass="12584">MEDHNFNISDAILKELKTQELSKQSHKRELPEQVPEKLLDAGPDVLSKLQAEYYREEKRRKCQNHLQDLRRRLSELKKLHDARVIIKKFSRLSIVLYYEKKQPAN</sequence>
<accession>A0A5N6JPW4</accession>
<dbReference type="OrthoDB" id="10503984at2759"/>
<keyword evidence="2" id="KW-1185">Reference proteome</keyword>
<evidence type="ECO:0000313" key="2">
    <source>
        <dbReference type="Proteomes" id="UP000326757"/>
    </source>
</evidence>
<name>A0A5N6JPW4_MONLA</name>
<proteinExistence type="predicted"/>
<gene>
    <name evidence="1" type="ORF">EYC80_010120</name>
</gene>
<dbReference type="EMBL" id="VIGI01000024">
    <property type="protein sequence ID" value="KAB8288455.1"/>
    <property type="molecule type" value="Genomic_DNA"/>
</dbReference>
<protein>
    <submittedName>
        <fullName evidence="1">Uncharacterized protein</fullName>
    </submittedName>
</protein>
<evidence type="ECO:0000313" key="1">
    <source>
        <dbReference type="EMBL" id="KAB8288455.1"/>
    </source>
</evidence>